<dbReference type="Proteomes" id="UP000199341">
    <property type="component" value="Unassembled WGS sequence"/>
</dbReference>
<evidence type="ECO:0008006" key="3">
    <source>
        <dbReference type="Google" id="ProtNLM"/>
    </source>
</evidence>
<name>A0A1G9UV78_9ACTN</name>
<organism evidence="1 2">
    <name type="scientific">Actinacidiphila guanduensis</name>
    <dbReference type="NCBI Taxonomy" id="310781"/>
    <lineage>
        <taxon>Bacteria</taxon>
        <taxon>Bacillati</taxon>
        <taxon>Actinomycetota</taxon>
        <taxon>Actinomycetes</taxon>
        <taxon>Kitasatosporales</taxon>
        <taxon>Streptomycetaceae</taxon>
        <taxon>Actinacidiphila</taxon>
    </lineage>
</organism>
<evidence type="ECO:0000313" key="1">
    <source>
        <dbReference type="EMBL" id="SDM63803.1"/>
    </source>
</evidence>
<dbReference type="STRING" id="310781.SAMN05216259_1018"/>
<gene>
    <name evidence="1" type="ORF">SAMN05216259_1018</name>
</gene>
<keyword evidence="2" id="KW-1185">Reference proteome</keyword>
<dbReference type="EMBL" id="FNIE01000001">
    <property type="protein sequence ID" value="SDM63803.1"/>
    <property type="molecule type" value="Genomic_DNA"/>
</dbReference>
<reference evidence="1 2" key="1">
    <citation type="submission" date="2016-10" db="EMBL/GenBank/DDBJ databases">
        <authorList>
            <person name="de Groot N.N."/>
        </authorList>
    </citation>
    <scope>NUCLEOTIDE SEQUENCE [LARGE SCALE GENOMIC DNA]</scope>
    <source>
        <strain evidence="1 2">CGMCC 4.2022</strain>
    </source>
</reference>
<proteinExistence type="predicted"/>
<protein>
    <recommendedName>
        <fullName evidence="3">Knr4/Smi1-like domain-containing protein</fullName>
    </recommendedName>
</protein>
<accession>A0A1G9UV78</accession>
<sequence>MAFATMQRVAGHVDRLAEQLTDLGLVPVMPVREPVTAEDLRELDLLRAEMGPVPPALDACFRQVGGAWFAGDCAALNECYSAGSQYSAAPVLPDPLVLPTVQHLRESWGDYQDAVEDDPEVGEDGFFFDFAPDELHKANISGATHEIEMAQFVPDPVIHGVAGRSGITLVEYLRVSIAWGGMPGWSFKPDQAPAALATLRVQPDF</sequence>
<dbReference type="AlphaFoldDB" id="A0A1G9UV78"/>
<evidence type="ECO:0000313" key="2">
    <source>
        <dbReference type="Proteomes" id="UP000199341"/>
    </source>
</evidence>